<reference evidence="1" key="1">
    <citation type="submission" date="2023-10" db="EMBL/GenBank/DDBJ databases">
        <authorList>
            <person name="Rodriguez Cubillos JULIANA M."/>
            <person name="De Vega J."/>
        </authorList>
    </citation>
    <scope>NUCLEOTIDE SEQUENCE</scope>
</reference>
<name>A0ACB0LB62_TRIPR</name>
<keyword evidence="2" id="KW-1185">Reference proteome</keyword>
<proteinExistence type="predicted"/>
<evidence type="ECO:0000313" key="2">
    <source>
        <dbReference type="Proteomes" id="UP001177021"/>
    </source>
</evidence>
<dbReference type="Proteomes" id="UP001177021">
    <property type="component" value="Unassembled WGS sequence"/>
</dbReference>
<dbReference type="EMBL" id="CASHSV030000513">
    <property type="protein sequence ID" value="CAJ2666679.1"/>
    <property type="molecule type" value="Genomic_DNA"/>
</dbReference>
<gene>
    <name evidence="1" type="ORF">MILVUS5_LOCUS31446</name>
</gene>
<comment type="caution">
    <text evidence="1">The sequence shown here is derived from an EMBL/GenBank/DDBJ whole genome shotgun (WGS) entry which is preliminary data.</text>
</comment>
<protein>
    <submittedName>
        <fullName evidence="1">Uncharacterized protein</fullName>
    </submittedName>
</protein>
<organism evidence="1 2">
    <name type="scientific">Trifolium pratense</name>
    <name type="common">Red clover</name>
    <dbReference type="NCBI Taxonomy" id="57577"/>
    <lineage>
        <taxon>Eukaryota</taxon>
        <taxon>Viridiplantae</taxon>
        <taxon>Streptophyta</taxon>
        <taxon>Embryophyta</taxon>
        <taxon>Tracheophyta</taxon>
        <taxon>Spermatophyta</taxon>
        <taxon>Magnoliopsida</taxon>
        <taxon>eudicotyledons</taxon>
        <taxon>Gunneridae</taxon>
        <taxon>Pentapetalae</taxon>
        <taxon>rosids</taxon>
        <taxon>fabids</taxon>
        <taxon>Fabales</taxon>
        <taxon>Fabaceae</taxon>
        <taxon>Papilionoideae</taxon>
        <taxon>50 kb inversion clade</taxon>
        <taxon>NPAAA clade</taxon>
        <taxon>Hologalegina</taxon>
        <taxon>IRL clade</taxon>
        <taxon>Trifolieae</taxon>
        <taxon>Trifolium</taxon>
    </lineage>
</organism>
<evidence type="ECO:0000313" key="1">
    <source>
        <dbReference type="EMBL" id="CAJ2666679.1"/>
    </source>
</evidence>
<accession>A0ACB0LB62</accession>
<sequence length="946" mass="103319">MQEEHRHPHNLGSQQVTHGTVEHHDDHEKKSVLKKVKAKAKKIKDTITKHGHHDDHEQGHGHDQYHYENQHIPDDHDLDEEDDVHDPEIHGAPIYDSAEVRNVTPTGKVKNSGQGVNFGSTTIMGEEHHHHNEPRVVVVKSATENINQSRINEPPRTFVREERTMVQPKVNLEEDPHAPGSRFQAYAPANYQTKVTDPTGIGAAEMDITPIQKSIDRMTVHNEPIPTQQPKTLSTISETQQHPSPSLGIHHQFSPEISAPTKTPYPSSTITHHQNLPQQSPEIKTQYPKSHDQFTPVFSTSTQTQHPTTHDQNLPHFSSGTRTQYPSATTHDHVTPSLLPTEHKPQHHFETSHDQHLPQFSNATKTTSNLLPTEPKPYQSYATSHDTYLPPSSGGTFLPGATESRYPFAGSHDQFKTNLLPTEAKPHLSSATIHDQYAAPYSSATEPNLQHQSVTSLPQHSSAMKTQYPSAGSHLPTEHHSATSHGQYMPQHSSGMKTQYPSAGSHDQFTPEFSTNNRNITVEEQPQLHHESMKNSSNQSNNSYTDKIYSATSAIADKAADAKNAVASKLGYGVKGETTTGEEAPSNQSSYTDKIYSATSAVTGTAAAAKNAVASKLGYGEKGETTTTNEAPSDQSSYTDKIYSAASAVTDKAAGAKNAVASKLGYGETPSETPSNQSSYSSATSAVAPSNQSSYTEKISSATSAIADKAASAKNTVASKLGFGEKNETETNYKENNYNNNNNEKNFSSSSSSVSPAEYGKKIAVSLTEKLAPVYGKVAGVGTERETGGVEQDKGVSMKEYIAEKLRPGEDDRALSDAISESLYKKSVDESVEEVYHNDDEGREGSRDVRKVVSDAEGRKVERPRGKVTESEEVKRRLGGWDEEVKEGDFGKGMVDMVKGVVGSWFEKPEENESTQGTGDLSKNTSGEVGQVHQTAGERRLHESTN</sequence>